<feature type="domain" description="Dienelactone hydrolase" evidence="3">
    <location>
        <begin position="280"/>
        <end position="496"/>
    </location>
</feature>
<dbReference type="InterPro" id="IPR002925">
    <property type="entry name" value="Dienelactn_hydro"/>
</dbReference>
<evidence type="ECO:0000256" key="1">
    <source>
        <dbReference type="SAM" id="MobiDB-lite"/>
    </source>
</evidence>
<organism evidence="4 5">
    <name type="scientific">Seminavis robusta</name>
    <dbReference type="NCBI Taxonomy" id="568900"/>
    <lineage>
        <taxon>Eukaryota</taxon>
        <taxon>Sar</taxon>
        <taxon>Stramenopiles</taxon>
        <taxon>Ochrophyta</taxon>
        <taxon>Bacillariophyta</taxon>
        <taxon>Bacillariophyceae</taxon>
        <taxon>Bacillariophycidae</taxon>
        <taxon>Naviculales</taxon>
        <taxon>Naviculaceae</taxon>
        <taxon>Seminavis</taxon>
    </lineage>
</organism>
<gene>
    <name evidence="4" type="ORF">SEMRO_1162_G247900.1</name>
</gene>
<keyword evidence="4" id="KW-0378">Hydrolase</keyword>
<feature type="region of interest" description="Disordered" evidence="1">
    <location>
        <begin position="503"/>
        <end position="547"/>
    </location>
</feature>
<feature type="domain" description="Dienelactone hydrolase" evidence="3">
    <location>
        <begin position="41"/>
        <end position="251"/>
    </location>
</feature>
<dbReference type="EMBL" id="CAICTM010001160">
    <property type="protein sequence ID" value="CAB9521085.1"/>
    <property type="molecule type" value="Genomic_DNA"/>
</dbReference>
<evidence type="ECO:0000259" key="3">
    <source>
        <dbReference type="Pfam" id="PF01738"/>
    </source>
</evidence>
<proteinExistence type="predicted"/>
<keyword evidence="2" id="KW-0732">Signal</keyword>
<evidence type="ECO:0000313" key="5">
    <source>
        <dbReference type="Proteomes" id="UP001153069"/>
    </source>
</evidence>
<sequence>MKLLLVVAAALLGVVASAQIEIQVEEVSYTDPYDGDYPLLGYVSIPDETPAPAVVIIPDISSVDDYEKTRATMLNKDLGYVGFAADIFGPDFVDANSSVWREQAGLYRGNNSLFFGRIQAAVDVMMQHPDVIADKVAVIGYCFGGTGILTYSFLGATDVVGAVSFHGGLTDFPVDQTINHPVLVLSGGADDTGTEVDTLENSLNAANATWQITRYSGIEHAFTNWNDTRGRYSERADSRSWQEMATFLGEAFGSFEYGTNPPNSTDVAAVDYDDNGFELTGYLSIPPGAEMDKTPAVVIVPDWDGVSGPDGYEAERATLLAQAGYVGFAADIYGADKQQVESFDERVELTTLYRTNYTLFVSRIQAAVDLVAAHELVDPESVFLIGYCFGGTGVVDYSFAADVTKVKVVVPFHGGLTGLAPIETDVVYPYVLVQSGGEDDAHGNNTELEMMLDAANATWEISRYSNVYHGFTHWGGGAYNPLADWRSWDAMMGVFEMVTKSDHDDYEDDGHGHSHDHGDEDDHGEEEMEGEESTNGADDAESTNGATSACWSQHQGFAGLVLLSMISFLL</sequence>
<evidence type="ECO:0000256" key="2">
    <source>
        <dbReference type="SAM" id="SignalP"/>
    </source>
</evidence>
<dbReference type="Pfam" id="PF01738">
    <property type="entry name" value="DLH"/>
    <property type="match status" value="2"/>
</dbReference>
<keyword evidence="5" id="KW-1185">Reference proteome</keyword>
<name>A0A9N8EIN0_9STRA</name>
<dbReference type="PANTHER" id="PTHR22946:SF0">
    <property type="entry name" value="DIENELACTONE HYDROLASE DOMAIN-CONTAINING PROTEIN"/>
    <property type="match status" value="1"/>
</dbReference>
<dbReference type="OrthoDB" id="44060at2759"/>
<dbReference type="InterPro" id="IPR050261">
    <property type="entry name" value="FrsA_esterase"/>
</dbReference>
<feature type="signal peptide" evidence="2">
    <location>
        <begin position="1"/>
        <end position="17"/>
    </location>
</feature>
<protein>
    <submittedName>
        <fullName evidence="4">Dienelactone hydrolase</fullName>
    </submittedName>
</protein>
<feature type="compositionally biased region" description="Basic and acidic residues" evidence="1">
    <location>
        <begin position="503"/>
        <end position="520"/>
    </location>
</feature>
<dbReference type="PANTHER" id="PTHR22946">
    <property type="entry name" value="DIENELACTONE HYDROLASE DOMAIN-CONTAINING PROTEIN-RELATED"/>
    <property type="match status" value="1"/>
</dbReference>
<dbReference type="GO" id="GO:0016787">
    <property type="term" value="F:hydrolase activity"/>
    <property type="evidence" value="ECO:0007669"/>
    <property type="project" value="UniProtKB-KW"/>
</dbReference>
<dbReference type="Gene3D" id="3.40.50.1820">
    <property type="entry name" value="alpha/beta hydrolase"/>
    <property type="match status" value="2"/>
</dbReference>
<feature type="compositionally biased region" description="Acidic residues" evidence="1">
    <location>
        <begin position="521"/>
        <end position="532"/>
    </location>
</feature>
<dbReference type="SUPFAM" id="SSF53474">
    <property type="entry name" value="alpha/beta-Hydrolases"/>
    <property type="match status" value="2"/>
</dbReference>
<dbReference type="AlphaFoldDB" id="A0A9N8EIN0"/>
<comment type="caution">
    <text evidence="4">The sequence shown here is derived from an EMBL/GenBank/DDBJ whole genome shotgun (WGS) entry which is preliminary data.</text>
</comment>
<accession>A0A9N8EIN0</accession>
<feature type="chain" id="PRO_5040493678" evidence="2">
    <location>
        <begin position="18"/>
        <end position="570"/>
    </location>
</feature>
<dbReference type="InterPro" id="IPR029058">
    <property type="entry name" value="AB_hydrolase_fold"/>
</dbReference>
<dbReference type="Proteomes" id="UP001153069">
    <property type="component" value="Unassembled WGS sequence"/>
</dbReference>
<reference evidence="4" key="1">
    <citation type="submission" date="2020-06" db="EMBL/GenBank/DDBJ databases">
        <authorList>
            <consortium name="Plant Systems Biology data submission"/>
        </authorList>
    </citation>
    <scope>NUCLEOTIDE SEQUENCE</scope>
    <source>
        <strain evidence="4">D6</strain>
    </source>
</reference>
<evidence type="ECO:0000313" key="4">
    <source>
        <dbReference type="EMBL" id="CAB9521085.1"/>
    </source>
</evidence>